<dbReference type="InterPro" id="IPR034904">
    <property type="entry name" value="FSCA_dom_sf"/>
</dbReference>
<dbReference type="OrthoDB" id="3543801at2"/>
<evidence type="ECO:0000313" key="2">
    <source>
        <dbReference type="Proteomes" id="UP000198683"/>
    </source>
</evidence>
<keyword evidence="2" id="KW-1185">Reference proteome</keyword>
<dbReference type="Proteomes" id="UP000198683">
    <property type="component" value="Unassembled WGS sequence"/>
</dbReference>
<accession>A0A1G9AP55</accession>
<dbReference type="RefSeq" id="WP_090763753.1">
    <property type="nucleotide sequence ID" value="NZ_FNFB01000006.1"/>
</dbReference>
<organism evidence="1 2">
    <name type="scientific">Nonomuraea maritima</name>
    <dbReference type="NCBI Taxonomy" id="683260"/>
    <lineage>
        <taxon>Bacteria</taxon>
        <taxon>Bacillati</taxon>
        <taxon>Actinomycetota</taxon>
        <taxon>Actinomycetes</taxon>
        <taxon>Streptosporangiales</taxon>
        <taxon>Streptosporangiaceae</taxon>
        <taxon>Nonomuraea</taxon>
    </lineage>
</organism>
<sequence length="147" mass="15665">MSERLHRIEALLEEADAATIELVTELLDLYGEGLERVMATVDEEQAARLAADELVGSLLLLHDLHPLDRDARLQAVLAGGSAELLAVEEGRVRLRMRPAGCGTAAAAAALRRAVLDAVPEVDEVEVEVGDATLIPVESLTVRRAAAP</sequence>
<evidence type="ECO:0008006" key="3">
    <source>
        <dbReference type="Google" id="ProtNLM"/>
    </source>
</evidence>
<protein>
    <recommendedName>
        <fullName evidence="3">NifU-like domain-containing protein</fullName>
    </recommendedName>
</protein>
<proteinExistence type="predicted"/>
<dbReference type="Gene3D" id="3.30.300.130">
    <property type="entry name" value="Fe-S cluster assembly (FSCA)"/>
    <property type="match status" value="1"/>
</dbReference>
<evidence type="ECO:0000313" key="1">
    <source>
        <dbReference type="EMBL" id="SDK29088.1"/>
    </source>
</evidence>
<dbReference type="STRING" id="683260.SAMN05421874_106286"/>
<name>A0A1G9AP55_9ACTN</name>
<gene>
    <name evidence="1" type="ORF">SAMN05421874_106286</name>
</gene>
<dbReference type="AlphaFoldDB" id="A0A1G9AP55"/>
<reference evidence="1 2" key="1">
    <citation type="submission" date="2016-10" db="EMBL/GenBank/DDBJ databases">
        <authorList>
            <person name="de Groot N.N."/>
        </authorList>
    </citation>
    <scope>NUCLEOTIDE SEQUENCE [LARGE SCALE GENOMIC DNA]</scope>
    <source>
        <strain evidence="1 2">CGMCC 4.5681</strain>
    </source>
</reference>
<dbReference type="EMBL" id="FNFB01000006">
    <property type="protein sequence ID" value="SDK29088.1"/>
    <property type="molecule type" value="Genomic_DNA"/>
</dbReference>